<keyword evidence="6 11" id="KW-0547">Nucleotide-binding</keyword>
<dbReference type="AlphaFoldDB" id="A0A841GQJ2"/>
<dbReference type="Pfam" id="PF00750">
    <property type="entry name" value="tRNA-synt_1d"/>
    <property type="match status" value="1"/>
</dbReference>
<dbReference type="InterPro" id="IPR035684">
    <property type="entry name" value="ArgRS_core"/>
</dbReference>
<dbReference type="Proteomes" id="UP000582837">
    <property type="component" value="Unassembled WGS sequence"/>
</dbReference>
<evidence type="ECO:0000256" key="11">
    <source>
        <dbReference type="HAMAP-Rule" id="MF_00123"/>
    </source>
</evidence>
<keyword evidence="16" id="KW-1185">Reference proteome</keyword>
<dbReference type="HAMAP" id="MF_00123">
    <property type="entry name" value="Arg_tRNA_synth"/>
    <property type="match status" value="1"/>
</dbReference>
<evidence type="ECO:0000256" key="7">
    <source>
        <dbReference type="ARBA" id="ARBA00022840"/>
    </source>
</evidence>
<evidence type="ECO:0000256" key="10">
    <source>
        <dbReference type="ARBA" id="ARBA00049339"/>
    </source>
</evidence>
<accession>A0A841GQJ2</accession>
<dbReference type="InterPro" id="IPR008909">
    <property type="entry name" value="DALR_anticod-bd"/>
</dbReference>
<feature type="domain" description="Arginyl tRNA synthetase N-terminal" evidence="14">
    <location>
        <begin position="4"/>
        <end position="86"/>
    </location>
</feature>
<evidence type="ECO:0000256" key="1">
    <source>
        <dbReference type="ARBA" id="ARBA00004496"/>
    </source>
</evidence>
<dbReference type="EC" id="6.1.1.19" evidence="11"/>
<comment type="subcellular location">
    <subcellularLocation>
        <location evidence="1 11">Cytoplasm</location>
    </subcellularLocation>
</comment>
<dbReference type="GO" id="GO:0005524">
    <property type="term" value="F:ATP binding"/>
    <property type="evidence" value="ECO:0007669"/>
    <property type="project" value="UniProtKB-UniRule"/>
</dbReference>
<dbReference type="PANTHER" id="PTHR11956:SF5">
    <property type="entry name" value="ARGININE--TRNA LIGASE, CYTOPLASMIC"/>
    <property type="match status" value="1"/>
</dbReference>
<dbReference type="GO" id="GO:0006420">
    <property type="term" value="P:arginyl-tRNA aminoacylation"/>
    <property type="evidence" value="ECO:0007669"/>
    <property type="project" value="UniProtKB-UniRule"/>
</dbReference>
<dbReference type="InterPro" id="IPR001278">
    <property type="entry name" value="Arg-tRNA-ligase"/>
</dbReference>
<dbReference type="PANTHER" id="PTHR11956">
    <property type="entry name" value="ARGINYL-TRNA SYNTHETASE"/>
    <property type="match status" value="1"/>
</dbReference>
<proteinExistence type="inferred from homology"/>
<evidence type="ECO:0000259" key="13">
    <source>
        <dbReference type="SMART" id="SM00836"/>
    </source>
</evidence>
<name>A0A841GQJ2_9BACT</name>
<dbReference type="EMBL" id="JACHIA010000003">
    <property type="protein sequence ID" value="MBB6069762.1"/>
    <property type="molecule type" value="Genomic_DNA"/>
</dbReference>
<dbReference type="SMART" id="SM00836">
    <property type="entry name" value="DALR_1"/>
    <property type="match status" value="1"/>
</dbReference>
<sequence length="568" mass="62932">MAVDTLQAEIERALASMGVESPSVALERPRHPEHGDWATNVAMTLSKALRRSPRQIADDLVERIDHAAAGISSAEVAGPGFINFRLSTGYVRDGLARIVTEGDAFGRSDAGQGRAVNVEFVSANPTGPLHIGHGRQAALGDAVSELLAWSGWKVHREFYYNDAGEQINKLARSVWARYQQAVGAEIEFPADGYHGSYVGEIAQQMVAEHGERFKGDDGPEAMDAMRVYAVRVLREEQNRDLDGFGVRFDEYFLESSLYSGGRVEDTIRRLRETGYVYEKDGAVWLKTTEFGDDKDRVMVKSTGHPTYFLPDVAYHVTKWERGFHRAINVQGSDHHGTTARVRAGLQALGLPTGYPEYVLHQMVLVMRGGQEVKFSKRAGDYVTMRELYDEVGVDVARYFFLMRRAEAQLTFDLDLALEQSDRNPVYKVQYAYARMSSIFRRAEVDASTLDPASADLGLLAHESETDLVKLMMRFPEEVAISAEAHTPHSICSYLEEVAGAVNSWYHAGNRDASLRVIGADVSPEQSRARLVLARGVQTVLRNGLSVLGISAPERMDRDEEPAAEAQAA</sequence>
<dbReference type="SMART" id="SM01016">
    <property type="entry name" value="Arg_tRNA_synt_N"/>
    <property type="match status" value="1"/>
</dbReference>
<comment type="subunit">
    <text evidence="3 11">Monomer.</text>
</comment>
<dbReference type="InterPro" id="IPR014729">
    <property type="entry name" value="Rossmann-like_a/b/a_fold"/>
</dbReference>
<dbReference type="NCBIfam" id="TIGR00456">
    <property type="entry name" value="argS"/>
    <property type="match status" value="1"/>
</dbReference>
<evidence type="ECO:0000256" key="2">
    <source>
        <dbReference type="ARBA" id="ARBA00005594"/>
    </source>
</evidence>
<evidence type="ECO:0000259" key="14">
    <source>
        <dbReference type="SMART" id="SM01016"/>
    </source>
</evidence>
<evidence type="ECO:0000256" key="9">
    <source>
        <dbReference type="ARBA" id="ARBA00023146"/>
    </source>
</evidence>
<dbReference type="PROSITE" id="PS00178">
    <property type="entry name" value="AA_TRNA_LIGASE_I"/>
    <property type="match status" value="1"/>
</dbReference>
<dbReference type="Gene3D" id="3.40.50.620">
    <property type="entry name" value="HUPs"/>
    <property type="match status" value="1"/>
</dbReference>
<comment type="similarity">
    <text evidence="2 11 12">Belongs to the class-I aminoacyl-tRNA synthetase family.</text>
</comment>
<dbReference type="Gene3D" id="3.30.1360.70">
    <property type="entry name" value="Arginyl tRNA synthetase N-terminal domain"/>
    <property type="match status" value="1"/>
</dbReference>
<dbReference type="GO" id="GO:0005737">
    <property type="term" value="C:cytoplasm"/>
    <property type="evidence" value="ECO:0007669"/>
    <property type="project" value="UniProtKB-SubCell"/>
</dbReference>
<keyword evidence="7 11" id="KW-0067">ATP-binding</keyword>
<organism evidence="15 16">
    <name type="scientific">Longimicrobium terrae</name>
    <dbReference type="NCBI Taxonomy" id="1639882"/>
    <lineage>
        <taxon>Bacteria</taxon>
        <taxon>Pseudomonadati</taxon>
        <taxon>Gemmatimonadota</taxon>
        <taxon>Longimicrobiia</taxon>
        <taxon>Longimicrobiales</taxon>
        <taxon>Longimicrobiaceae</taxon>
        <taxon>Longimicrobium</taxon>
    </lineage>
</organism>
<dbReference type="Pfam" id="PF05746">
    <property type="entry name" value="DALR_1"/>
    <property type="match status" value="1"/>
</dbReference>
<evidence type="ECO:0000313" key="15">
    <source>
        <dbReference type="EMBL" id="MBB6069762.1"/>
    </source>
</evidence>
<dbReference type="InterPro" id="IPR009080">
    <property type="entry name" value="tRNAsynth_Ia_anticodon-bd"/>
</dbReference>
<keyword evidence="9 11" id="KW-0030">Aminoacyl-tRNA synthetase</keyword>
<evidence type="ECO:0000256" key="3">
    <source>
        <dbReference type="ARBA" id="ARBA00011245"/>
    </source>
</evidence>
<dbReference type="InterPro" id="IPR001412">
    <property type="entry name" value="aa-tRNA-synth_I_CS"/>
</dbReference>
<dbReference type="PRINTS" id="PR01038">
    <property type="entry name" value="TRNASYNTHARG"/>
</dbReference>
<dbReference type="RefSeq" id="WP_205761776.1">
    <property type="nucleotide sequence ID" value="NZ_JABDTL010000002.1"/>
</dbReference>
<dbReference type="SUPFAM" id="SSF47323">
    <property type="entry name" value="Anticodon-binding domain of a subclass of class I aminoacyl-tRNA synthetases"/>
    <property type="match status" value="1"/>
</dbReference>
<dbReference type="GO" id="GO:0004814">
    <property type="term" value="F:arginine-tRNA ligase activity"/>
    <property type="evidence" value="ECO:0007669"/>
    <property type="project" value="UniProtKB-UniRule"/>
</dbReference>
<dbReference type="CDD" id="cd00671">
    <property type="entry name" value="ArgRS_core"/>
    <property type="match status" value="1"/>
</dbReference>
<dbReference type="Pfam" id="PF03485">
    <property type="entry name" value="Arg_tRNA_synt_N"/>
    <property type="match status" value="1"/>
</dbReference>
<keyword evidence="8 11" id="KW-0648">Protein biosynthesis</keyword>
<evidence type="ECO:0000256" key="5">
    <source>
        <dbReference type="ARBA" id="ARBA00022598"/>
    </source>
</evidence>
<evidence type="ECO:0000256" key="12">
    <source>
        <dbReference type="RuleBase" id="RU363038"/>
    </source>
</evidence>
<comment type="caution">
    <text evidence="15">The sequence shown here is derived from an EMBL/GenBank/DDBJ whole genome shotgun (WGS) entry which is preliminary data.</text>
</comment>
<evidence type="ECO:0000256" key="4">
    <source>
        <dbReference type="ARBA" id="ARBA00022490"/>
    </source>
</evidence>
<dbReference type="InterPro" id="IPR005148">
    <property type="entry name" value="Arg-tRNA-synth_N"/>
</dbReference>
<evidence type="ECO:0000256" key="8">
    <source>
        <dbReference type="ARBA" id="ARBA00022917"/>
    </source>
</evidence>
<comment type="catalytic activity">
    <reaction evidence="10 11">
        <text>tRNA(Arg) + L-arginine + ATP = L-arginyl-tRNA(Arg) + AMP + diphosphate</text>
        <dbReference type="Rhea" id="RHEA:20301"/>
        <dbReference type="Rhea" id="RHEA-COMP:9658"/>
        <dbReference type="Rhea" id="RHEA-COMP:9673"/>
        <dbReference type="ChEBI" id="CHEBI:30616"/>
        <dbReference type="ChEBI" id="CHEBI:32682"/>
        <dbReference type="ChEBI" id="CHEBI:33019"/>
        <dbReference type="ChEBI" id="CHEBI:78442"/>
        <dbReference type="ChEBI" id="CHEBI:78513"/>
        <dbReference type="ChEBI" id="CHEBI:456215"/>
        <dbReference type="EC" id="6.1.1.19"/>
    </reaction>
</comment>
<evidence type="ECO:0000256" key="6">
    <source>
        <dbReference type="ARBA" id="ARBA00022741"/>
    </source>
</evidence>
<feature type="domain" description="DALR anticodon binding" evidence="13">
    <location>
        <begin position="428"/>
        <end position="555"/>
    </location>
</feature>
<keyword evidence="4 11" id="KW-0963">Cytoplasm</keyword>
<dbReference type="SUPFAM" id="SSF55190">
    <property type="entry name" value="Arginyl-tRNA synthetase (ArgRS), N-terminal 'additional' domain"/>
    <property type="match status" value="1"/>
</dbReference>
<reference evidence="15 16" key="1">
    <citation type="submission" date="2020-08" db="EMBL/GenBank/DDBJ databases">
        <title>Genomic Encyclopedia of Type Strains, Phase IV (KMG-IV): sequencing the most valuable type-strain genomes for metagenomic binning, comparative biology and taxonomic classification.</title>
        <authorList>
            <person name="Goeker M."/>
        </authorList>
    </citation>
    <scope>NUCLEOTIDE SEQUENCE [LARGE SCALE GENOMIC DNA]</scope>
    <source>
        <strain evidence="15 16">DSM 29007</strain>
    </source>
</reference>
<dbReference type="FunFam" id="1.10.730.10:FF:000008">
    <property type="entry name" value="Arginine--tRNA ligase"/>
    <property type="match status" value="1"/>
</dbReference>
<gene>
    <name evidence="11" type="primary">argS</name>
    <name evidence="15" type="ORF">HNQ61_001379</name>
</gene>
<dbReference type="Gene3D" id="1.10.730.10">
    <property type="entry name" value="Isoleucyl-tRNA Synthetase, Domain 1"/>
    <property type="match status" value="1"/>
</dbReference>
<dbReference type="FunFam" id="3.40.50.620:FF:000062">
    <property type="entry name" value="Arginine--tRNA ligase"/>
    <property type="match status" value="1"/>
</dbReference>
<protein>
    <recommendedName>
        <fullName evidence="11">Arginine--tRNA ligase</fullName>
        <ecNumber evidence="11">6.1.1.19</ecNumber>
    </recommendedName>
    <alternativeName>
        <fullName evidence="11">Arginyl-tRNA synthetase</fullName>
        <shortName evidence="11">ArgRS</shortName>
    </alternativeName>
</protein>
<dbReference type="InterPro" id="IPR036695">
    <property type="entry name" value="Arg-tRNA-synth_N_sf"/>
</dbReference>
<evidence type="ECO:0000313" key="16">
    <source>
        <dbReference type="Proteomes" id="UP000582837"/>
    </source>
</evidence>
<feature type="short sequence motif" description="'HIGH' region" evidence="11">
    <location>
        <begin position="123"/>
        <end position="133"/>
    </location>
</feature>
<dbReference type="SUPFAM" id="SSF52374">
    <property type="entry name" value="Nucleotidylyl transferase"/>
    <property type="match status" value="1"/>
</dbReference>
<keyword evidence="5 11" id="KW-0436">Ligase</keyword>